<reference evidence="3" key="1">
    <citation type="journal article" date="2019" name="bioRxiv">
        <title>The Genome of the Zebra Mussel, Dreissena polymorpha: A Resource for Invasive Species Research.</title>
        <authorList>
            <person name="McCartney M.A."/>
            <person name="Auch B."/>
            <person name="Kono T."/>
            <person name="Mallez S."/>
            <person name="Zhang Y."/>
            <person name="Obille A."/>
            <person name="Becker A."/>
            <person name="Abrahante J.E."/>
            <person name="Garbe J."/>
            <person name="Badalamenti J.P."/>
            <person name="Herman A."/>
            <person name="Mangelson H."/>
            <person name="Liachko I."/>
            <person name="Sullivan S."/>
            <person name="Sone E.D."/>
            <person name="Koren S."/>
            <person name="Silverstein K.A.T."/>
            <person name="Beckman K.B."/>
            <person name="Gohl D.M."/>
        </authorList>
    </citation>
    <scope>NUCLEOTIDE SEQUENCE</scope>
    <source>
        <strain evidence="3">Duluth1</strain>
        <tissue evidence="3">Whole animal</tissue>
    </source>
</reference>
<comment type="caution">
    <text evidence="3">The sequence shown here is derived from an EMBL/GenBank/DDBJ whole genome shotgun (WGS) entry which is preliminary data.</text>
</comment>
<keyword evidence="2" id="KW-0732">Signal</keyword>
<evidence type="ECO:0000313" key="3">
    <source>
        <dbReference type="EMBL" id="KAH3780136.1"/>
    </source>
</evidence>
<sequence length="98" mass="10342">MKVLVYNLLSVAIAAIHGNSYSQISGNDAVLGQGFSHVLEAHHFFPPFIEPIGEVLKLSAGAINEDNVINESKIKNGTSTNGGGGHKDYPASSFQVTC</sequence>
<dbReference type="EMBL" id="JAIWYP010000008">
    <property type="protein sequence ID" value="KAH3780136.1"/>
    <property type="molecule type" value="Genomic_DNA"/>
</dbReference>
<feature type="chain" id="PRO_5038549327" evidence="2">
    <location>
        <begin position="19"/>
        <end position="98"/>
    </location>
</feature>
<evidence type="ECO:0000313" key="4">
    <source>
        <dbReference type="Proteomes" id="UP000828390"/>
    </source>
</evidence>
<keyword evidence="4" id="KW-1185">Reference proteome</keyword>
<reference evidence="3" key="2">
    <citation type="submission" date="2020-11" db="EMBL/GenBank/DDBJ databases">
        <authorList>
            <person name="McCartney M.A."/>
            <person name="Auch B."/>
            <person name="Kono T."/>
            <person name="Mallez S."/>
            <person name="Becker A."/>
            <person name="Gohl D.M."/>
            <person name="Silverstein K.A.T."/>
            <person name="Koren S."/>
            <person name="Bechman K.B."/>
            <person name="Herman A."/>
            <person name="Abrahante J.E."/>
            <person name="Garbe J."/>
        </authorList>
    </citation>
    <scope>NUCLEOTIDE SEQUENCE</scope>
    <source>
        <strain evidence="3">Duluth1</strain>
        <tissue evidence="3">Whole animal</tissue>
    </source>
</reference>
<feature type="signal peptide" evidence="2">
    <location>
        <begin position="1"/>
        <end position="18"/>
    </location>
</feature>
<feature type="region of interest" description="Disordered" evidence="1">
    <location>
        <begin position="73"/>
        <end position="98"/>
    </location>
</feature>
<proteinExistence type="predicted"/>
<evidence type="ECO:0000256" key="1">
    <source>
        <dbReference type="SAM" id="MobiDB-lite"/>
    </source>
</evidence>
<dbReference type="Proteomes" id="UP000828390">
    <property type="component" value="Unassembled WGS sequence"/>
</dbReference>
<accession>A0A9D4EI63</accession>
<evidence type="ECO:0000256" key="2">
    <source>
        <dbReference type="SAM" id="SignalP"/>
    </source>
</evidence>
<dbReference type="AlphaFoldDB" id="A0A9D4EI63"/>
<name>A0A9D4EI63_DREPO</name>
<protein>
    <submittedName>
        <fullName evidence="3">Uncharacterized protein</fullName>
    </submittedName>
</protein>
<organism evidence="3 4">
    <name type="scientific">Dreissena polymorpha</name>
    <name type="common">Zebra mussel</name>
    <name type="synonym">Mytilus polymorpha</name>
    <dbReference type="NCBI Taxonomy" id="45954"/>
    <lineage>
        <taxon>Eukaryota</taxon>
        <taxon>Metazoa</taxon>
        <taxon>Spiralia</taxon>
        <taxon>Lophotrochozoa</taxon>
        <taxon>Mollusca</taxon>
        <taxon>Bivalvia</taxon>
        <taxon>Autobranchia</taxon>
        <taxon>Heteroconchia</taxon>
        <taxon>Euheterodonta</taxon>
        <taxon>Imparidentia</taxon>
        <taxon>Neoheterodontei</taxon>
        <taxon>Myida</taxon>
        <taxon>Dreissenoidea</taxon>
        <taxon>Dreissenidae</taxon>
        <taxon>Dreissena</taxon>
    </lineage>
</organism>
<gene>
    <name evidence="3" type="ORF">DPMN_157946</name>
</gene>